<dbReference type="InterPro" id="IPR012337">
    <property type="entry name" value="RNaseH-like_sf"/>
</dbReference>
<dbReference type="Proteomes" id="UP000054477">
    <property type="component" value="Unassembled WGS sequence"/>
</dbReference>
<dbReference type="GO" id="GO:0046983">
    <property type="term" value="F:protein dimerization activity"/>
    <property type="evidence" value="ECO:0007669"/>
    <property type="project" value="InterPro"/>
</dbReference>
<feature type="domain" description="HAT C-terminal dimerisation" evidence="1">
    <location>
        <begin position="24"/>
        <end position="82"/>
    </location>
</feature>
<evidence type="ECO:0000313" key="2">
    <source>
        <dbReference type="EMBL" id="KIJ94337.1"/>
    </source>
</evidence>
<reference evidence="2 3" key="1">
    <citation type="submission" date="2014-04" db="EMBL/GenBank/DDBJ databases">
        <authorList>
            <consortium name="DOE Joint Genome Institute"/>
            <person name="Kuo A."/>
            <person name="Kohler A."/>
            <person name="Nagy L.G."/>
            <person name="Floudas D."/>
            <person name="Copeland A."/>
            <person name="Barry K.W."/>
            <person name="Cichocki N."/>
            <person name="Veneault-Fourrey C."/>
            <person name="LaButti K."/>
            <person name="Lindquist E.A."/>
            <person name="Lipzen A."/>
            <person name="Lundell T."/>
            <person name="Morin E."/>
            <person name="Murat C."/>
            <person name="Sun H."/>
            <person name="Tunlid A."/>
            <person name="Henrissat B."/>
            <person name="Grigoriev I.V."/>
            <person name="Hibbett D.S."/>
            <person name="Martin F."/>
            <person name="Nordberg H.P."/>
            <person name="Cantor M.N."/>
            <person name="Hua S.X."/>
        </authorList>
    </citation>
    <scope>NUCLEOTIDE SEQUENCE [LARGE SCALE GENOMIC DNA]</scope>
    <source>
        <strain evidence="2 3">LaAM-08-1</strain>
    </source>
</reference>
<reference evidence="3" key="2">
    <citation type="submission" date="2015-01" db="EMBL/GenBank/DDBJ databases">
        <title>Evolutionary Origins and Diversification of the Mycorrhizal Mutualists.</title>
        <authorList>
            <consortium name="DOE Joint Genome Institute"/>
            <consortium name="Mycorrhizal Genomics Consortium"/>
            <person name="Kohler A."/>
            <person name="Kuo A."/>
            <person name="Nagy L.G."/>
            <person name="Floudas D."/>
            <person name="Copeland A."/>
            <person name="Barry K.W."/>
            <person name="Cichocki N."/>
            <person name="Veneault-Fourrey C."/>
            <person name="LaButti K."/>
            <person name="Lindquist E.A."/>
            <person name="Lipzen A."/>
            <person name="Lundell T."/>
            <person name="Morin E."/>
            <person name="Murat C."/>
            <person name="Riley R."/>
            <person name="Ohm R."/>
            <person name="Sun H."/>
            <person name="Tunlid A."/>
            <person name="Henrissat B."/>
            <person name="Grigoriev I.V."/>
            <person name="Hibbett D.S."/>
            <person name="Martin F."/>
        </authorList>
    </citation>
    <scope>NUCLEOTIDE SEQUENCE [LARGE SCALE GENOMIC DNA]</scope>
    <source>
        <strain evidence="3">LaAM-08-1</strain>
    </source>
</reference>
<accession>A0A0C9XDR7</accession>
<gene>
    <name evidence="2" type="ORF">K443DRAFT_71258</name>
</gene>
<feature type="non-terminal residue" evidence="2">
    <location>
        <position position="110"/>
    </location>
</feature>
<name>A0A0C9XDR7_9AGAR</name>
<organism evidence="2 3">
    <name type="scientific">Laccaria amethystina LaAM-08-1</name>
    <dbReference type="NCBI Taxonomy" id="1095629"/>
    <lineage>
        <taxon>Eukaryota</taxon>
        <taxon>Fungi</taxon>
        <taxon>Dikarya</taxon>
        <taxon>Basidiomycota</taxon>
        <taxon>Agaricomycotina</taxon>
        <taxon>Agaricomycetes</taxon>
        <taxon>Agaricomycetidae</taxon>
        <taxon>Agaricales</taxon>
        <taxon>Agaricineae</taxon>
        <taxon>Hydnangiaceae</taxon>
        <taxon>Laccaria</taxon>
    </lineage>
</organism>
<evidence type="ECO:0000259" key="1">
    <source>
        <dbReference type="Pfam" id="PF05699"/>
    </source>
</evidence>
<dbReference type="HOGENOM" id="CLU_009123_13_0_1"/>
<dbReference type="InterPro" id="IPR008906">
    <property type="entry name" value="HATC_C_dom"/>
</dbReference>
<dbReference type="OrthoDB" id="1715602at2759"/>
<feature type="non-terminal residue" evidence="2">
    <location>
        <position position="1"/>
    </location>
</feature>
<dbReference type="AlphaFoldDB" id="A0A0C9XDR7"/>
<sequence length="110" mass="12709">SKSIFDNLPSLQAPKRAELRGKLDNFLSTDPEHVTDALAWWYAHKDEYPHLHWMPLDYLSIPATLVDVECTFSQGRLLLSHICNRLCVQSTWALLHLGIWSKMGYVKDKD</sequence>
<dbReference type="Pfam" id="PF05699">
    <property type="entry name" value="Dimer_Tnp_hAT"/>
    <property type="match status" value="1"/>
</dbReference>
<evidence type="ECO:0000313" key="3">
    <source>
        <dbReference type="Proteomes" id="UP000054477"/>
    </source>
</evidence>
<protein>
    <recommendedName>
        <fullName evidence="1">HAT C-terminal dimerisation domain-containing protein</fullName>
    </recommendedName>
</protein>
<dbReference type="SUPFAM" id="SSF53098">
    <property type="entry name" value="Ribonuclease H-like"/>
    <property type="match status" value="1"/>
</dbReference>
<keyword evidence="3" id="KW-1185">Reference proteome</keyword>
<dbReference type="EMBL" id="KN838798">
    <property type="protein sequence ID" value="KIJ94337.1"/>
    <property type="molecule type" value="Genomic_DNA"/>
</dbReference>
<proteinExistence type="predicted"/>